<comment type="caution">
    <text evidence="5">The sequence shown here is derived from an EMBL/GenBank/DDBJ whole genome shotgun (WGS) entry which is preliminary data.</text>
</comment>
<evidence type="ECO:0000256" key="1">
    <source>
        <dbReference type="ARBA" id="ARBA00022723"/>
    </source>
</evidence>
<dbReference type="GO" id="GO:0019323">
    <property type="term" value="P:pentose catabolic process"/>
    <property type="evidence" value="ECO:0007669"/>
    <property type="project" value="TreeGrafter"/>
</dbReference>
<dbReference type="GO" id="GO:0016832">
    <property type="term" value="F:aldehyde-lyase activity"/>
    <property type="evidence" value="ECO:0007669"/>
    <property type="project" value="TreeGrafter"/>
</dbReference>
<dbReference type="InterPro" id="IPR001303">
    <property type="entry name" value="Aldolase_II/adducin_N"/>
</dbReference>
<feature type="compositionally biased region" description="Low complexity" evidence="3">
    <location>
        <begin position="228"/>
        <end position="239"/>
    </location>
</feature>
<dbReference type="InterPro" id="IPR036409">
    <property type="entry name" value="Aldolase_II/adducin_N_sf"/>
</dbReference>
<proteinExistence type="predicted"/>
<dbReference type="GO" id="GO:0046872">
    <property type="term" value="F:metal ion binding"/>
    <property type="evidence" value="ECO:0007669"/>
    <property type="project" value="UniProtKB-KW"/>
</dbReference>
<keyword evidence="2" id="KW-0456">Lyase</keyword>
<feature type="region of interest" description="Disordered" evidence="3">
    <location>
        <begin position="217"/>
        <end position="250"/>
    </location>
</feature>
<organism evidence="5 6">
    <name type="scientific">Bradyrhizobium zhanjiangense</name>
    <dbReference type="NCBI Taxonomy" id="1325107"/>
    <lineage>
        <taxon>Bacteria</taxon>
        <taxon>Pseudomonadati</taxon>
        <taxon>Pseudomonadota</taxon>
        <taxon>Alphaproteobacteria</taxon>
        <taxon>Hyphomicrobiales</taxon>
        <taxon>Nitrobacteraceae</taxon>
        <taxon>Bradyrhizobium</taxon>
    </lineage>
</organism>
<dbReference type="SUPFAM" id="SSF53639">
    <property type="entry name" value="AraD/HMP-PK domain-like"/>
    <property type="match status" value="1"/>
</dbReference>
<dbReference type="Proteomes" id="UP000290174">
    <property type="component" value="Unassembled WGS sequence"/>
</dbReference>
<protein>
    <submittedName>
        <fullName evidence="5">Class II aldolase</fullName>
    </submittedName>
</protein>
<evidence type="ECO:0000313" key="6">
    <source>
        <dbReference type="Proteomes" id="UP000290174"/>
    </source>
</evidence>
<feature type="domain" description="Class II aldolase/adducin N-terminal" evidence="4">
    <location>
        <begin position="10"/>
        <end position="187"/>
    </location>
</feature>
<evidence type="ECO:0000256" key="2">
    <source>
        <dbReference type="ARBA" id="ARBA00023239"/>
    </source>
</evidence>
<dbReference type="PANTHER" id="PTHR22789">
    <property type="entry name" value="FUCULOSE PHOSPHATE ALDOLASE"/>
    <property type="match status" value="1"/>
</dbReference>
<reference evidence="5 6" key="1">
    <citation type="submission" date="2018-11" db="EMBL/GenBank/DDBJ databases">
        <title>Bradyrhizobium sp. nov., isolated from effective nodules of peanut in China.</title>
        <authorList>
            <person name="Li Y."/>
        </authorList>
    </citation>
    <scope>NUCLEOTIDE SEQUENCE [LARGE SCALE GENOMIC DNA]</scope>
    <source>
        <strain evidence="5 6">CCBAU 51770</strain>
    </source>
</reference>
<dbReference type="PANTHER" id="PTHR22789:SF0">
    <property type="entry name" value="3-OXO-TETRONATE 4-PHOSPHATE DECARBOXYLASE-RELATED"/>
    <property type="match status" value="1"/>
</dbReference>
<gene>
    <name evidence="5" type="ORF">EAS61_02505</name>
</gene>
<dbReference type="EMBL" id="RKMK01000002">
    <property type="protein sequence ID" value="RXH02353.1"/>
    <property type="molecule type" value="Genomic_DNA"/>
</dbReference>
<evidence type="ECO:0000259" key="4">
    <source>
        <dbReference type="SMART" id="SM01007"/>
    </source>
</evidence>
<dbReference type="Gene3D" id="3.40.225.10">
    <property type="entry name" value="Class II aldolase/adducin N-terminal domain"/>
    <property type="match status" value="1"/>
</dbReference>
<dbReference type="AlphaFoldDB" id="A0A4Q0QXF4"/>
<evidence type="ECO:0000313" key="5">
    <source>
        <dbReference type="EMBL" id="RXH02353.1"/>
    </source>
</evidence>
<evidence type="ECO:0000256" key="3">
    <source>
        <dbReference type="SAM" id="MobiDB-lite"/>
    </source>
</evidence>
<accession>A0A4Q0QXF4</accession>
<name>A0A4Q0QXF4_9BRAD</name>
<dbReference type="InterPro" id="IPR050197">
    <property type="entry name" value="Aldolase_class_II_sugar_metab"/>
</dbReference>
<sequence length="250" mass="27277">MTREERQLREAIIAKCRWMNASGLNQGTSGNISARYKDRMLITPSATPYDAMKPEMIASMPLESDYGSWDGPLQPSTEWRFHLDIMRGRPDVGSVVHTHSTYATVLAIARKPIPACHYMMAAFGGNDIRCAGYARYGTAELSELALAALEGRNGCLLANHGMIAVGANLDKAMWLAVELETIARQYYLSLALGSPHILSEAEIADTAKGFSTYGLQQPTSKASKAKPGKAGASARAAARQRIEKKRSRTR</sequence>
<dbReference type="RefSeq" id="WP_128934678.1">
    <property type="nucleotide sequence ID" value="NZ_CP022221.1"/>
</dbReference>
<dbReference type="Pfam" id="PF00596">
    <property type="entry name" value="Aldolase_II"/>
    <property type="match status" value="1"/>
</dbReference>
<dbReference type="GO" id="GO:0005829">
    <property type="term" value="C:cytosol"/>
    <property type="evidence" value="ECO:0007669"/>
    <property type="project" value="TreeGrafter"/>
</dbReference>
<dbReference type="SMART" id="SM01007">
    <property type="entry name" value="Aldolase_II"/>
    <property type="match status" value="1"/>
</dbReference>
<keyword evidence="1" id="KW-0479">Metal-binding</keyword>